<keyword evidence="4 12" id="KW-0925">Oxylipin biosynthesis</keyword>
<dbReference type="GO" id="GO:0046872">
    <property type="term" value="F:metal ion binding"/>
    <property type="evidence" value="ECO:0007669"/>
    <property type="project" value="UniProtKB-UniRule"/>
</dbReference>
<dbReference type="GO" id="GO:0034440">
    <property type="term" value="P:lipid oxidation"/>
    <property type="evidence" value="ECO:0007669"/>
    <property type="project" value="InterPro"/>
</dbReference>
<evidence type="ECO:0000256" key="12">
    <source>
        <dbReference type="RuleBase" id="RU003975"/>
    </source>
</evidence>
<evidence type="ECO:0000256" key="2">
    <source>
        <dbReference type="ARBA" id="ARBA00022516"/>
    </source>
</evidence>
<feature type="region of interest" description="Disordered" evidence="13">
    <location>
        <begin position="303"/>
        <end position="330"/>
    </location>
</feature>
<dbReference type="InterPro" id="IPR036392">
    <property type="entry name" value="PLAT/LH2_dom_sf"/>
</dbReference>
<dbReference type="GeneID" id="116215047"/>
<evidence type="ECO:0000313" key="18">
    <source>
        <dbReference type="Proteomes" id="UP000515151"/>
    </source>
</evidence>
<keyword evidence="10 12" id="KW-0275">Fatty acid biosynthesis</keyword>
<reference evidence="17" key="1">
    <citation type="journal article" date="2017" name="Plant J.">
        <title>The pomegranate (Punica granatum L.) genome and the genomics of punicalagin biosynthesis.</title>
        <authorList>
            <person name="Qin G."/>
            <person name="Xu C."/>
            <person name="Ming R."/>
            <person name="Tang H."/>
            <person name="Guyot R."/>
            <person name="Kramer E.M."/>
            <person name="Hu Y."/>
            <person name="Yi X."/>
            <person name="Qi Y."/>
            <person name="Xu X."/>
            <person name="Gao Z."/>
            <person name="Pan H."/>
            <person name="Jian J."/>
            <person name="Tian Y."/>
            <person name="Yue Z."/>
            <person name="Xu Y."/>
        </authorList>
    </citation>
    <scope>NUCLEOTIDE SEQUENCE [LARGE SCALE GENOMIC DNA]</scope>
    <source>
        <strain evidence="17">cv. Dabenzi</strain>
    </source>
</reference>
<dbReference type="GO" id="GO:0031408">
    <property type="term" value="P:oxylipin biosynthetic process"/>
    <property type="evidence" value="ECO:0007669"/>
    <property type="project" value="UniProtKB-UniRule"/>
</dbReference>
<name>A0A218VRB1_PUNGR</name>
<dbReference type="InterPro" id="IPR020834">
    <property type="entry name" value="LipOase_CS"/>
</dbReference>
<evidence type="ECO:0000256" key="5">
    <source>
        <dbReference type="ARBA" id="ARBA00022832"/>
    </source>
</evidence>
<evidence type="ECO:0000256" key="6">
    <source>
        <dbReference type="ARBA" id="ARBA00022964"/>
    </source>
</evidence>
<dbReference type="FunFam" id="1.20.245.10:FF:000002">
    <property type="entry name" value="Lipoxygenase"/>
    <property type="match status" value="1"/>
</dbReference>
<dbReference type="RefSeq" id="XP_031406470.1">
    <property type="nucleotide sequence ID" value="XM_031550610.1"/>
</dbReference>
<evidence type="ECO:0000256" key="1">
    <source>
        <dbReference type="ARBA" id="ARBA00009419"/>
    </source>
</evidence>
<keyword evidence="9" id="KW-0443">Lipid metabolism</keyword>
<keyword evidence="5" id="KW-0276">Fatty acid metabolism</keyword>
<evidence type="ECO:0000313" key="19">
    <source>
        <dbReference type="RefSeq" id="XP_031406470.1"/>
    </source>
</evidence>
<keyword evidence="2 12" id="KW-0444">Lipid biosynthesis</keyword>
<feature type="domain" description="Lipoxygenase" evidence="15">
    <location>
        <begin position="155"/>
        <end position="843"/>
    </location>
</feature>
<accession>A0A218VRB1</accession>
<dbReference type="SMART" id="SM00308">
    <property type="entry name" value="LH2"/>
    <property type="match status" value="1"/>
</dbReference>
<evidence type="ECO:0000256" key="3">
    <source>
        <dbReference type="ARBA" id="ARBA00022723"/>
    </source>
</evidence>
<gene>
    <name evidence="19" type="primary">LOC116215047</name>
    <name evidence="16" type="ORF">CDL15_Pgr020032</name>
</gene>
<reference evidence="19" key="4">
    <citation type="submission" date="2025-04" db="UniProtKB">
        <authorList>
            <consortium name="RefSeq"/>
        </authorList>
    </citation>
    <scope>IDENTIFICATION</scope>
    <source>
        <tissue evidence="19">Leaf</tissue>
    </source>
</reference>
<dbReference type="SUPFAM" id="SSF48484">
    <property type="entry name" value="Lipoxigenase"/>
    <property type="match status" value="1"/>
</dbReference>
<keyword evidence="3" id="KW-0479">Metal-binding</keyword>
<dbReference type="EC" id="1.13.11.-" evidence="12"/>
<dbReference type="UniPathway" id="UPA00382"/>
<keyword evidence="7" id="KW-0560">Oxidoreductase</keyword>
<comment type="similarity">
    <text evidence="1 12">Belongs to the lipoxygenase family.</text>
</comment>
<dbReference type="Proteomes" id="UP000197138">
    <property type="component" value="Unassembled WGS sequence"/>
</dbReference>
<dbReference type="OrthoDB" id="407298at2759"/>
<keyword evidence="6" id="KW-0223">Dioxygenase</keyword>
<evidence type="ECO:0000313" key="17">
    <source>
        <dbReference type="Proteomes" id="UP000197138"/>
    </source>
</evidence>
<evidence type="ECO:0000256" key="10">
    <source>
        <dbReference type="ARBA" id="ARBA00023160"/>
    </source>
</evidence>
<keyword evidence="18" id="KW-1185">Reference proteome</keyword>
<reference evidence="16" key="2">
    <citation type="submission" date="2017-06" db="EMBL/GenBank/DDBJ databases">
        <title>The pomegranate genome and the genomics of punicalagin biosynthesis.</title>
        <authorList>
            <person name="Xu C."/>
        </authorList>
    </citation>
    <scope>NUCLEOTIDE SEQUENCE [LARGE SCALE GENOMIC DNA]</scope>
    <source>
        <tissue evidence="16">Fresh leaf</tissue>
    </source>
</reference>
<reference evidence="18" key="3">
    <citation type="journal article" date="2020" name="Plant Biotechnol. J.">
        <title>The pomegranate (Punica granatum L.) draft genome dissects genetic divergence between soft- and hard-seeded cultivars.</title>
        <authorList>
            <person name="Luo X."/>
            <person name="Li H."/>
            <person name="Wu Z."/>
            <person name="Yao W."/>
            <person name="Zhao P."/>
            <person name="Cao D."/>
            <person name="Yu H."/>
            <person name="Li K."/>
            <person name="Poudel K."/>
            <person name="Zhao D."/>
            <person name="Zhang F."/>
            <person name="Xia X."/>
            <person name="Chen L."/>
            <person name="Wang Q."/>
            <person name="Jing D."/>
            <person name="Cao S."/>
        </authorList>
    </citation>
    <scope>NUCLEOTIDE SEQUENCE [LARGE SCALE GENOMIC DNA]</scope>
</reference>
<proteinExistence type="inferred from homology"/>
<dbReference type="PRINTS" id="PR00087">
    <property type="entry name" value="LIPOXYGENASE"/>
</dbReference>
<dbReference type="PROSITE" id="PS51393">
    <property type="entry name" value="LIPOXYGENASE_3"/>
    <property type="match status" value="1"/>
</dbReference>
<dbReference type="SUPFAM" id="SSF49723">
    <property type="entry name" value="Lipase/lipooxygenase domain (PLAT/LH2 domain)"/>
    <property type="match status" value="1"/>
</dbReference>
<dbReference type="AlphaFoldDB" id="A0A218VRB1"/>
<comment type="pathway">
    <text evidence="12">Lipid metabolism; oxylipin biosynthesis.</text>
</comment>
<dbReference type="InterPro" id="IPR036226">
    <property type="entry name" value="LipOase_C_sf"/>
</dbReference>
<dbReference type="EMBL" id="MTKT01006319">
    <property type="protein sequence ID" value="OWM62738.1"/>
    <property type="molecule type" value="Genomic_DNA"/>
</dbReference>
<evidence type="ECO:0000256" key="11">
    <source>
        <dbReference type="PROSITE-ProRule" id="PRU00152"/>
    </source>
</evidence>
<evidence type="ECO:0000256" key="8">
    <source>
        <dbReference type="ARBA" id="ARBA00023004"/>
    </source>
</evidence>
<evidence type="ECO:0000259" key="14">
    <source>
        <dbReference type="PROSITE" id="PS50095"/>
    </source>
</evidence>
<dbReference type="Gene3D" id="1.20.245.10">
    <property type="entry name" value="Lipoxygenase-1, Domain 5"/>
    <property type="match status" value="1"/>
</dbReference>
<sequence>MQEYLRTVQGRITDSIVLGTVMSINSHIINGEVVILASHGQAGPGKSASIRLYSATELDPKTSRGKLSKEVRLKHGRSKKDKGLKTVTYRVKIRVDTEFGIPGALVINNKHKNKFFLQSASFQVPSGRTIHFDCNSWVYPVKKTNADRIFFSNMSYLPNQTPEALEELRREELSCLRGDGTGKRKEWDRIYDYDYYNDLGNPDRGEEHVRPVLGGNASYPYPRRLRTGRPPSENDPSYESKPGMMSLNIFVPPDEQFNPRKLPALLSNSIQSAVHFLVPEARSLLRDDSDSFDSFDEIRGLFARKENRKPASDEQPKKKTSHRKKQGLTKFPLPQIIAEDEWAWKSDVEFARQMLAGANPVRIQCLQEFPPLSRSGALSSIEEADLEPNLEGLTPEQAMLQMRMFILDHHDHLMPFLDRVNRKDVRAYASRTLLFLREDSTLKPVAIELSLPGTPYGMEFNRVFLPALGSRGDQEAALWQLAKAHVSANDCAYHHLISHWLHTHAVVEPFIIATRRQLSAMHPIHRLLDPHFKDTIHINALARLILMNSGGMLETILFTKKVSMELSSMLYKEWRFDEQGLPSDLLKRGMAIDDPSSPAGVQLLFEDYPYAADGLEIWTALKTWVTDFCSIFYRDDSSVQSDEELQAWWSEIRNVGHGDKKDETWWYDMRTLTELIEAITTLIWITSALHASVASGQYTYAGFPPNRPGLCRRFVPKEGTFEFGQFLRETDRYYLELLPGRSDMTLMVALMEVLSRHTSHEVYLGQRSLPEWTDNGVILQKFANFNGNLRQIEERILERNKDPNLKNRFGPAKIPYELLYPNASNAERAPGNAGKGIPNSISI</sequence>
<evidence type="ECO:0000259" key="15">
    <source>
        <dbReference type="PROSITE" id="PS51393"/>
    </source>
</evidence>
<dbReference type="Pfam" id="PF01477">
    <property type="entry name" value="PLAT"/>
    <property type="match status" value="1"/>
</dbReference>
<dbReference type="Proteomes" id="UP000515151">
    <property type="component" value="Chromosome 7"/>
</dbReference>
<evidence type="ECO:0000313" key="16">
    <source>
        <dbReference type="EMBL" id="OWM62738.1"/>
    </source>
</evidence>
<evidence type="ECO:0000256" key="7">
    <source>
        <dbReference type="ARBA" id="ARBA00023002"/>
    </source>
</evidence>
<organism evidence="16 17">
    <name type="scientific">Punica granatum</name>
    <name type="common">Pomegranate</name>
    <dbReference type="NCBI Taxonomy" id="22663"/>
    <lineage>
        <taxon>Eukaryota</taxon>
        <taxon>Viridiplantae</taxon>
        <taxon>Streptophyta</taxon>
        <taxon>Embryophyta</taxon>
        <taxon>Tracheophyta</taxon>
        <taxon>Spermatophyta</taxon>
        <taxon>Magnoliopsida</taxon>
        <taxon>eudicotyledons</taxon>
        <taxon>Gunneridae</taxon>
        <taxon>Pentapetalae</taxon>
        <taxon>rosids</taxon>
        <taxon>malvids</taxon>
        <taxon>Myrtales</taxon>
        <taxon>Lythraceae</taxon>
        <taxon>Punica</taxon>
    </lineage>
</organism>
<dbReference type="Gene3D" id="4.10.372.10">
    <property type="entry name" value="Lipoxygenase-1, Domain 3"/>
    <property type="match status" value="1"/>
</dbReference>
<evidence type="ECO:0000256" key="9">
    <source>
        <dbReference type="ARBA" id="ARBA00023098"/>
    </source>
</evidence>
<feature type="domain" description="PLAT" evidence="14">
    <location>
        <begin position="29"/>
        <end position="152"/>
    </location>
</feature>
<dbReference type="Gene3D" id="4.10.375.10">
    <property type="entry name" value="Lipoxygenase-1, Domain 2"/>
    <property type="match status" value="1"/>
</dbReference>
<dbReference type="InterPro" id="IPR013819">
    <property type="entry name" value="LipOase_C"/>
</dbReference>
<feature type="region of interest" description="Disordered" evidence="13">
    <location>
        <begin position="206"/>
        <end position="241"/>
    </location>
</feature>
<dbReference type="PANTHER" id="PTHR11771">
    <property type="entry name" value="LIPOXYGENASE"/>
    <property type="match status" value="1"/>
</dbReference>
<dbReference type="InterPro" id="IPR027433">
    <property type="entry name" value="Lipoxygenase_dom_3"/>
</dbReference>
<feature type="compositionally biased region" description="Basic and acidic residues" evidence="13">
    <location>
        <begin position="303"/>
        <end position="317"/>
    </location>
</feature>
<dbReference type="InterPro" id="IPR001246">
    <property type="entry name" value="LipOase_plant"/>
</dbReference>
<comment type="caution">
    <text evidence="11">Lacks conserved residue(s) required for the propagation of feature annotation.</text>
</comment>
<dbReference type="GO" id="GO:0016702">
    <property type="term" value="F:oxidoreductase activity, acting on single donors with incorporation of molecular oxygen, incorporation of two atoms of oxygen"/>
    <property type="evidence" value="ECO:0007669"/>
    <property type="project" value="InterPro"/>
</dbReference>
<dbReference type="Pfam" id="PF00305">
    <property type="entry name" value="Lipoxygenase"/>
    <property type="match status" value="1"/>
</dbReference>
<feature type="compositionally biased region" description="Basic residues" evidence="13">
    <location>
        <begin position="318"/>
        <end position="327"/>
    </location>
</feature>
<dbReference type="InterPro" id="IPR000907">
    <property type="entry name" value="LipOase"/>
</dbReference>
<dbReference type="PROSITE" id="PS00081">
    <property type="entry name" value="LIPOXYGENASE_2"/>
    <property type="match status" value="1"/>
</dbReference>
<dbReference type="Gene3D" id="3.10.450.60">
    <property type="match status" value="1"/>
</dbReference>
<protein>
    <recommendedName>
        <fullName evidence="12">Lipoxygenase</fullName>
        <ecNumber evidence="12">1.13.11.-</ecNumber>
    </recommendedName>
</protein>
<dbReference type="PROSITE" id="PS50095">
    <property type="entry name" value="PLAT"/>
    <property type="match status" value="1"/>
</dbReference>
<dbReference type="GO" id="GO:0006633">
    <property type="term" value="P:fatty acid biosynthetic process"/>
    <property type="evidence" value="ECO:0007669"/>
    <property type="project" value="UniProtKB-KW"/>
</dbReference>
<dbReference type="InterPro" id="IPR001024">
    <property type="entry name" value="PLAT/LH2_dom"/>
</dbReference>
<keyword evidence="8" id="KW-0408">Iron</keyword>
<evidence type="ECO:0000256" key="13">
    <source>
        <dbReference type="SAM" id="MobiDB-lite"/>
    </source>
</evidence>
<evidence type="ECO:0000256" key="4">
    <source>
        <dbReference type="ARBA" id="ARBA00022767"/>
    </source>
</evidence>
<dbReference type="PRINTS" id="PR00468">
    <property type="entry name" value="PLTLPOXGNASE"/>
</dbReference>
<dbReference type="Gene3D" id="2.60.60.20">
    <property type="entry name" value="PLAT/LH2 domain"/>
    <property type="match status" value="1"/>
</dbReference>
<comment type="function">
    <text evidence="12">Plant lipoxygenase may be involved in a number of diverse aspects of plant physiology including growth and development, pest resistance, and senescence or responses to wounding.</text>
</comment>